<dbReference type="InterPro" id="IPR001844">
    <property type="entry name" value="Cpn60/GroEL"/>
</dbReference>
<dbReference type="GO" id="GO:0140662">
    <property type="term" value="F:ATP-dependent protein folding chaperone"/>
    <property type="evidence" value="ECO:0007669"/>
    <property type="project" value="InterPro"/>
</dbReference>
<dbReference type="Gene3D" id="1.10.560.10">
    <property type="entry name" value="GroEL-like equatorial domain"/>
    <property type="match status" value="1"/>
</dbReference>
<reference evidence="6" key="1">
    <citation type="journal article" date="2015" name="BMC Plant Biol.">
        <title>NDH expression marks major transitions in plant evolution and reveals coordinate intracellular gene loss.</title>
        <authorList>
            <person name="Ruhlman T.A."/>
            <person name="Chang W.J."/>
            <person name="Chen J.J."/>
            <person name="Huang Y.T."/>
            <person name="Chan M.T."/>
            <person name="Zhang J."/>
            <person name="Liao D.C."/>
            <person name="Blazier J.C."/>
            <person name="Jin X."/>
            <person name="Shih M.C."/>
            <person name="Jansen R.K."/>
            <person name="Lin C.S."/>
        </authorList>
    </citation>
    <scope>NUCLEOTIDE SEQUENCE</scope>
</reference>
<evidence type="ECO:0000256" key="2">
    <source>
        <dbReference type="ARBA" id="ARBA00022741"/>
    </source>
</evidence>
<dbReference type="NCBIfam" id="NF009487">
    <property type="entry name" value="PRK12849.1"/>
    <property type="match status" value="1"/>
</dbReference>
<dbReference type="SUPFAM" id="SSF48592">
    <property type="entry name" value="GroEL equatorial domain-like"/>
    <property type="match status" value="1"/>
</dbReference>
<dbReference type="InterPro" id="IPR027409">
    <property type="entry name" value="GroEL-like_apical_dom_sf"/>
</dbReference>
<dbReference type="InterPro" id="IPR027413">
    <property type="entry name" value="GROEL-like_equatorial_sf"/>
</dbReference>
<sequence>MQSCAPPLAISRFPHSTRRPPFAPFSPRAYTRDLHFNHNLSTTKKLQAGVDLVADLLGVTLGPKGRNVILENKYGPPKIVNDGETILKEVELHDPLENVGVKLVRQAAAKTNGIAGDGSTTAIVLARGLIDEGMKVVAAGMNPIQIARGIERTAKALVSELRLMKREIEDHEIADVAAVSAGNDYTVGNMIAEALRTVGKEGFIRIETGRCNENSLEVVEGMQFERGYLSPYFVTDRASMSVEFHDCKILLVDKKITTPKEILGILDEAVKESFSLLVIAEGVEEEALAPIIRNKLKGLLKVAAIKAPAFGERKSDYLDDIAILTGGTVIRDDMGLTLEKARIEFLGSAVKVIITKDSTLLVTDGSTQVAVDKRIAELRSLVENTEEKFDKKIVKERIARLSAGIAIIQVGAQTVVELKDKKLKIEDALNATRAAIEEGVVVGGGCCLLRLSMKVDSIKELMDNEEQKVGADIFKRALSYPCKLIAKNAGMNGNVVVEKVLSSNDIRYGYNAAKNCYEDLMASGILDPSKVVRCCLVHAASVAKTFLMADVVVVDAMENLPVLARTPMRKSNFIPASREIKF</sequence>
<dbReference type="InterPro" id="IPR002423">
    <property type="entry name" value="Cpn60/GroEL/TCP-1"/>
</dbReference>
<dbReference type="SUPFAM" id="SSF54849">
    <property type="entry name" value="GroEL-intermediate domain like"/>
    <property type="match status" value="1"/>
</dbReference>
<evidence type="ECO:0000313" key="6">
    <source>
        <dbReference type="EMBL" id="AKH05124.1"/>
    </source>
</evidence>
<dbReference type="NCBIfam" id="TIGR02348">
    <property type="entry name" value="GroEL"/>
    <property type="match status" value="1"/>
</dbReference>
<dbReference type="Gene3D" id="3.30.260.10">
    <property type="entry name" value="TCP-1-like chaperonin intermediate domain"/>
    <property type="match status" value="1"/>
</dbReference>
<dbReference type="PRINTS" id="PR00298">
    <property type="entry name" value="CHAPERONIN60"/>
</dbReference>
<dbReference type="FunFam" id="3.50.7.10:FF:000001">
    <property type="entry name" value="60 kDa chaperonin"/>
    <property type="match status" value="1"/>
</dbReference>
<dbReference type="AlphaFoldDB" id="A0A0F7J3U3"/>
<evidence type="ECO:0000256" key="3">
    <source>
        <dbReference type="ARBA" id="ARBA00022840"/>
    </source>
</evidence>
<accession>A0A0F7J3U3</accession>
<dbReference type="InterPro" id="IPR027410">
    <property type="entry name" value="TCP-1-like_intermed_sf"/>
</dbReference>
<dbReference type="PANTHER" id="PTHR45633">
    <property type="entry name" value="60 KDA HEAT SHOCK PROTEIN, MITOCHONDRIAL"/>
    <property type="match status" value="1"/>
</dbReference>
<dbReference type="Pfam" id="PF00118">
    <property type="entry name" value="Cpn60_TCP1"/>
    <property type="match status" value="1"/>
</dbReference>
<keyword evidence="2" id="KW-0547">Nucleotide-binding</keyword>
<dbReference type="NCBIfam" id="NF009489">
    <property type="entry name" value="PRK12851.1"/>
    <property type="match status" value="1"/>
</dbReference>
<dbReference type="InterPro" id="IPR018370">
    <property type="entry name" value="Chaperonin_Cpn60_CS"/>
</dbReference>
<name>A0A0F7J3U3_9ASPA</name>
<keyword evidence="3" id="KW-0067">ATP-binding</keyword>
<dbReference type="PROSITE" id="PS00296">
    <property type="entry name" value="CHAPERONINS_CPN60"/>
    <property type="match status" value="1"/>
</dbReference>
<dbReference type="GO" id="GO:0005524">
    <property type="term" value="F:ATP binding"/>
    <property type="evidence" value="ECO:0007669"/>
    <property type="project" value="UniProtKB-KW"/>
</dbReference>
<dbReference type="CDD" id="cd03344">
    <property type="entry name" value="GroEL"/>
    <property type="match status" value="1"/>
</dbReference>
<dbReference type="NCBIfam" id="NF000592">
    <property type="entry name" value="PRK00013.1"/>
    <property type="match status" value="1"/>
</dbReference>
<evidence type="ECO:0000256" key="4">
    <source>
        <dbReference type="ARBA" id="ARBA00023186"/>
    </source>
</evidence>
<dbReference type="SUPFAM" id="SSF52029">
    <property type="entry name" value="GroEL apical domain-like"/>
    <property type="match status" value="1"/>
</dbReference>
<gene>
    <name evidence="6" type="primary">crr27</name>
</gene>
<comment type="similarity">
    <text evidence="1 5">Belongs to the chaperonin (HSP60) family.</text>
</comment>
<evidence type="ECO:0000256" key="5">
    <source>
        <dbReference type="RuleBase" id="RU000418"/>
    </source>
</evidence>
<protein>
    <submittedName>
        <fullName evidence="6">Chaperonin-60 beta4</fullName>
    </submittedName>
</protein>
<keyword evidence="4" id="KW-0143">Chaperone</keyword>
<dbReference type="EMBL" id="KM817291">
    <property type="protein sequence ID" value="AKH05124.1"/>
    <property type="molecule type" value="mRNA"/>
</dbReference>
<dbReference type="Gene3D" id="3.50.7.10">
    <property type="entry name" value="GroEL"/>
    <property type="match status" value="1"/>
</dbReference>
<evidence type="ECO:0000256" key="1">
    <source>
        <dbReference type="ARBA" id="ARBA00006607"/>
    </source>
</evidence>
<dbReference type="GO" id="GO:0042026">
    <property type="term" value="P:protein refolding"/>
    <property type="evidence" value="ECO:0007669"/>
    <property type="project" value="InterPro"/>
</dbReference>
<proteinExistence type="evidence at transcript level"/>
<organism evidence="6">
    <name type="scientific">Cypripedium formosanum</name>
    <dbReference type="NCBI Taxonomy" id="53042"/>
    <lineage>
        <taxon>Eukaryota</taxon>
        <taxon>Viridiplantae</taxon>
        <taxon>Streptophyta</taxon>
        <taxon>Embryophyta</taxon>
        <taxon>Tracheophyta</taxon>
        <taxon>Spermatophyta</taxon>
        <taxon>Magnoliopsida</taxon>
        <taxon>Liliopsida</taxon>
        <taxon>Asparagales</taxon>
        <taxon>Orchidaceae</taxon>
        <taxon>Cypripedioideae</taxon>
        <taxon>Cypripedium</taxon>
    </lineage>
</organism>
<dbReference type="NCBIfam" id="NF009488">
    <property type="entry name" value="PRK12850.1"/>
    <property type="match status" value="1"/>
</dbReference>